<evidence type="ECO:0000256" key="1">
    <source>
        <dbReference type="SAM" id="MobiDB-lite"/>
    </source>
</evidence>
<dbReference type="EMBL" id="AK441052">
    <property type="protein sequence ID" value="BAN64846.1"/>
    <property type="molecule type" value="mRNA"/>
</dbReference>
<evidence type="ECO:0000313" key="2">
    <source>
        <dbReference type="EMBL" id="BAN64846.1"/>
    </source>
</evidence>
<dbReference type="VEuPathDB" id="PiroplasmaDB:BBOV_IV001890"/>
<name>S6B721_BABBO</name>
<feature type="region of interest" description="Disordered" evidence="1">
    <location>
        <begin position="73"/>
        <end position="150"/>
    </location>
</feature>
<protein>
    <submittedName>
        <fullName evidence="2">Uncharacterized protein</fullName>
    </submittedName>
</protein>
<sequence>MFPGLSDDDEIRRQLEVGLGLDVIDSVDPVDAEPEGVDLDIDQVHNRRVGVGFKNAEKGRFISAAATKLKEVLKSGRSKHRRFDSSQNSSGPQDSRPQKPTNHVKVVSRQSRTENESSSDSEPSRMDLIQSAVRLRKDKHKKAGIKNNRN</sequence>
<feature type="compositionally biased region" description="Polar residues" evidence="1">
    <location>
        <begin position="85"/>
        <end position="101"/>
    </location>
</feature>
<organism evidence="2">
    <name type="scientific">Babesia bovis</name>
    <dbReference type="NCBI Taxonomy" id="5865"/>
    <lineage>
        <taxon>Eukaryota</taxon>
        <taxon>Sar</taxon>
        <taxon>Alveolata</taxon>
        <taxon>Apicomplexa</taxon>
        <taxon>Aconoidasida</taxon>
        <taxon>Piroplasmida</taxon>
        <taxon>Babesiidae</taxon>
        <taxon>Babesia</taxon>
    </lineage>
</organism>
<reference evidence="2" key="1">
    <citation type="journal article" date="2014" name="BMC Genomics">
        <title>The Babesia bovis gene and promoter model: an update from full-length EST analysis.</title>
        <authorList>
            <person name="Yamagishi J."/>
            <person name="Wakaguri H."/>
            <person name="Yokoyama N."/>
            <person name="Yamashita R."/>
            <person name="Suzuki Y."/>
            <person name="Xuan X."/>
            <person name="Igarashi I."/>
        </authorList>
    </citation>
    <scope>NUCLEOTIDE SEQUENCE</scope>
    <source>
        <strain evidence="2">Texas</strain>
    </source>
</reference>
<dbReference type="AlphaFoldDB" id="S6B721"/>
<accession>S6B721</accession>
<gene>
    <name evidence="2" type="primary">BBOV_IV001890</name>
</gene>
<proteinExistence type="evidence at transcript level"/>
<feature type="compositionally biased region" description="Basic residues" evidence="1">
    <location>
        <begin position="134"/>
        <end position="150"/>
    </location>
</feature>